<dbReference type="Gene3D" id="1.10.1200.10">
    <property type="entry name" value="ACP-like"/>
    <property type="match status" value="1"/>
</dbReference>
<dbReference type="InterPro" id="IPR036736">
    <property type="entry name" value="ACP-like_sf"/>
</dbReference>
<dbReference type="GO" id="GO:0071555">
    <property type="term" value="P:cell wall organization"/>
    <property type="evidence" value="ECO:0007669"/>
    <property type="project" value="UniProtKB-KW"/>
</dbReference>
<dbReference type="NCBIfam" id="NF003464">
    <property type="entry name" value="PRK05087.1"/>
    <property type="match status" value="1"/>
</dbReference>
<evidence type="ECO:0000256" key="2">
    <source>
        <dbReference type="ARBA" id="ARBA00022490"/>
    </source>
</evidence>
<accession>B4D0J2</accession>
<comment type="similarity">
    <text evidence="5">Belongs to the DltC family.</text>
</comment>
<sequence>MSTTSTRLLEVLKNVAETDEVERNLDLPLYDSQVLDSMKTVDLMVAISEEFGIEISPAEFEREKWATPRLLIADVEQRLAS</sequence>
<proteinExistence type="inferred from homology"/>
<dbReference type="GO" id="GO:0005737">
    <property type="term" value="C:cytoplasm"/>
    <property type="evidence" value="ECO:0007669"/>
    <property type="project" value="UniProtKB-SubCell"/>
</dbReference>
<dbReference type="AlphaFoldDB" id="B4D0J2"/>
<comment type="caution">
    <text evidence="7">The sequence shown here is derived from an EMBL/GenBank/DDBJ whole genome shotgun (WGS) entry which is preliminary data.</text>
</comment>
<evidence type="ECO:0000256" key="3">
    <source>
        <dbReference type="ARBA" id="ARBA00022553"/>
    </source>
</evidence>
<keyword evidence="4 5" id="KW-0961">Cell wall biogenesis/degradation</keyword>
<comment type="PTM">
    <text evidence="5">4'-phosphopantetheine is transferred from CoA to a specific serine of apo-DCP.</text>
</comment>
<keyword evidence="8" id="KW-1185">Reference proteome</keyword>
<dbReference type="HAMAP" id="MF_00565">
    <property type="entry name" value="DltC"/>
    <property type="match status" value="1"/>
</dbReference>
<keyword evidence="3 5" id="KW-0597">Phosphoprotein</keyword>
<dbReference type="STRING" id="497964.CfE428DRAFT_2443"/>
<protein>
    <recommendedName>
        <fullName evidence="5">D-alanyl carrier protein</fullName>
        <shortName evidence="5">DCP</shortName>
    </recommendedName>
    <alternativeName>
        <fullName evidence="5">D-alanine--poly(phosphoribitol) ligase subunit 2</fullName>
    </alternativeName>
</protein>
<evidence type="ECO:0000256" key="4">
    <source>
        <dbReference type="ARBA" id="ARBA00023316"/>
    </source>
</evidence>
<feature type="domain" description="Carrier" evidence="6">
    <location>
        <begin position="2"/>
        <end position="79"/>
    </location>
</feature>
<dbReference type="GO" id="GO:0070395">
    <property type="term" value="P:lipoteichoic acid biosynthetic process"/>
    <property type="evidence" value="ECO:0007669"/>
    <property type="project" value="UniProtKB-UniRule"/>
</dbReference>
<evidence type="ECO:0000313" key="7">
    <source>
        <dbReference type="EMBL" id="EDY19854.1"/>
    </source>
</evidence>
<dbReference type="InterPro" id="IPR009081">
    <property type="entry name" value="PP-bd_ACP"/>
</dbReference>
<comment type="function">
    <text evidence="5">Carrier protein involved in the D-alanylation of lipoteichoic acid (LTA). The loading of thioester-linked D-alanine onto DltC is catalyzed by D-alanine--D-alanyl carrier protein ligase DltA. The DltC-carried D-alanyl group is further transferred to cell membrane phosphatidylglycerol (PG) by forming an ester bond, probably catalyzed by DltD. D-alanylation of LTA plays an important role in modulating the properties of the cell wall in Gram-positive bacteria, influencing the net charge of the cell wall.</text>
</comment>
<comment type="subcellular location">
    <subcellularLocation>
        <location evidence="5">Cytoplasm</location>
    </subcellularLocation>
</comment>
<keyword evidence="2 5" id="KW-0963">Cytoplasm</keyword>
<dbReference type="SUPFAM" id="SSF47336">
    <property type="entry name" value="ACP-like"/>
    <property type="match status" value="1"/>
</dbReference>
<dbReference type="InParanoid" id="B4D0J2"/>
<dbReference type="Pfam" id="PF00550">
    <property type="entry name" value="PP-binding"/>
    <property type="match status" value="1"/>
</dbReference>
<dbReference type="RefSeq" id="WP_006979768.1">
    <property type="nucleotide sequence ID" value="NZ_ABVL01000006.1"/>
</dbReference>
<comment type="pathway">
    <text evidence="5">Cell wall biogenesis; lipoteichoic acid biosynthesis.</text>
</comment>
<dbReference type="GO" id="GO:0036370">
    <property type="term" value="F:D-alanyl carrier activity"/>
    <property type="evidence" value="ECO:0007669"/>
    <property type="project" value="UniProtKB-UniRule"/>
</dbReference>
<dbReference type="Proteomes" id="UP000005824">
    <property type="component" value="Unassembled WGS sequence"/>
</dbReference>
<dbReference type="NCBIfam" id="TIGR01688">
    <property type="entry name" value="dltC"/>
    <property type="match status" value="1"/>
</dbReference>
<evidence type="ECO:0000313" key="8">
    <source>
        <dbReference type="Proteomes" id="UP000005824"/>
    </source>
</evidence>
<gene>
    <name evidence="5" type="primary">dltC</name>
    <name evidence="7" type="ORF">CfE428DRAFT_2443</name>
</gene>
<evidence type="ECO:0000259" key="6">
    <source>
        <dbReference type="PROSITE" id="PS50075"/>
    </source>
</evidence>
<dbReference type="eggNOG" id="COG0236">
    <property type="taxonomic scope" value="Bacteria"/>
</dbReference>
<dbReference type="UniPathway" id="UPA00556"/>
<dbReference type="EMBL" id="ABVL01000006">
    <property type="protein sequence ID" value="EDY19854.1"/>
    <property type="molecule type" value="Genomic_DNA"/>
</dbReference>
<keyword evidence="1 5" id="KW-0596">Phosphopantetheine</keyword>
<organism evidence="7 8">
    <name type="scientific">Chthoniobacter flavus Ellin428</name>
    <dbReference type="NCBI Taxonomy" id="497964"/>
    <lineage>
        <taxon>Bacteria</taxon>
        <taxon>Pseudomonadati</taxon>
        <taxon>Verrucomicrobiota</taxon>
        <taxon>Spartobacteria</taxon>
        <taxon>Chthoniobacterales</taxon>
        <taxon>Chthoniobacteraceae</taxon>
        <taxon>Chthoniobacter</taxon>
    </lineage>
</organism>
<feature type="modified residue" description="O-(pantetheine 4'-phosphoryl)serine" evidence="5">
    <location>
        <position position="37"/>
    </location>
</feature>
<reference evidence="7 8" key="1">
    <citation type="journal article" date="2011" name="J. Bacteriol.">
        <title>Genome sequence of Chthoniobacter flavus Ellin428, an aerobic heterotrophic soil bacterium.</title>
        <authorList>
            <person name="Kant R."/>
            <person name="van Passel M.W."/>
            <person name="Palva A."/>
            <person name="Lucas S."/>
            <person name="Lapidus A."/>
            <person name="Glavina Del Rio T."/>
            <person name="Dalin E."/>
            <person name="Tice H."/>
            <person name="Bruce D."/>
            <person name="Goodwin L."/>
            <person name="Pitluck S."/>
            <person name="Larimer F.W."/>
            <person name="Land M.L."/>
            <person name="Hauser L."/>
            <person name="Sangwan P."/>
            <person name="de Vos W.M."/>
            <person name="Janssen P.H."/>
            <person name="Smidt H."/>
        </authorList>
    </citation>
    <scope>NUCLEOTIDE SEQUENCE [LARGE SCALE GENOMIC DNA]</scope>
    <source>
        <strain evidence="7 8">Ellin428</strain>
    </source>
</reference>
<evidence type="ECO:0000256" key="1">
    <source>
        <dbReference type="ARBA" id="ARBA00022450"/>
    </source>
</evidence>
<dbReference type="PROSITE" id="PS50075">
    <property type="entry name" value="CARRIER"/>
    <property type="match status" value="1"/>
</dbReference>
<name>B4D0J2_9BACT</name>
<dbReference type="InterPro" id="IPR003230">
    <property type="entry name" value="DltC"/>
</dbReference>
<evidence type="ECO:0000256" key="5">
    <source>
        <dbReference type="HAMAP-Rule" id="MF_00565"/>
    </source>
</evidence>